<dbReference type="EMBL" id="CANTFL010000471">
    <property type="protein sequence ID" value="CAI5723240.1"/>
    <property type="molecule type" value="Genomic_DNA"/>
</dbReference>
<keyword evidence="4" id="KW-1185">Reference proteome</keyword>
<feature type="signal peptide" evidence="2">
    <location>
        <begin position="1"/>
        <end position="19"/>
    </location>
</feature>
<organism evidence="3 4">
    <name type="scientific">Hyaloperonospora brassicae</name>
    <name type="common">Brassica downy mildew</name>
    <name type="synonym">Peronospora brassicae</name>
    <dbReference type="NCBI Taxonomy" id="162125"/>
    <lineage>
        <taxon>Eukaryota</taxon>
        <taxon>Sar</taxon>
        <taxon>Stramenopiles</taxon>
        <taxon>Oomycota</taxon>
        <taxon>Peronosporomycetes</taxon>
        <taxon>Peronosporales</taxon>
        <taxon>Peronosporaceae</taxon>
        <taxon>Hyaloperonospora</taxon>
    </lineage>
</organism>
<proteinExistence type="predicted"/>
<evidence type="ECO:0000313" key="3">
    <source>
        <dbReference type="EMBL" id="CAI5723240.1"/>
    </source>
</evidence>
<comment type="caution">
    <text evidence="3">The sequence shown here is derived from an EMBL/GenBank/DDBJ whole genome shotgun (WGS) entry which is preliminary data.</text>
</comment>
<gene>
    <name evidence="3" type="ORF">HBR001_LOCUS3069</name>
</gene>
<evidence type="ECO:0000256" key="1">
    <source>
        <dbReference type="SAM" id="MobiDB-lite"/>
    </source>
</evidence>
<accession>A0AAV0TK51</accession>
<reference evidence="3" key="1">
    <citation type="submission" date="2022-12" db="EMBL/GenBank/DDBJ databases">
        <authorList>
            <person name="Webb A."/>
        </authorList>
    </citation>
    <scope>NUCLEOTIDE SEQUENCE</scope>
    <source>
        <strain evidence="3">Hp1</strain>
    </source>
</reference>
<feature type="compositionally biased region" description="Basic and acidic residues" evidence="1">
    <location>
        <begin position="37"/>
        <end position="56"/>
    </location>
</feature>
<feature type="region of interest" description="Disordered" evidence="1">
    <location>
        <begin position="35"/>
        <end position="56"/>
    </location>
</feature>
<name>A0AAV0TK51_HYABA</name>
<dbReference type="Proteomes" id="UP001162031">
    <property type="component" value="Unassembled WGS sequence"/>
</dbReference>
<evidence type="ECO:0000256" key="2">
    <source>
        <dbReference type="SAM" id="SignalP"/>
    </source>
</evidence>
<evidence type="ECO:0008006" key="5">
    <source>
        <dbReference type="Google" id="ProtNLM"/>
    </source>
</evidence>
<sequence>MRLAYLFVLSMSVLPFVIAELASISTKRNNTVSGTYELDHEPAKKQEGGRSSDMKALEDRTLKTIPHEAASLIETGLTGLCNRLMRFFKQGMELNRGHLIKEIKLRRSTLQAFAQLGEVHIHKEFDFHRKQLAFAFFSIPDIEIEAKRITAETPDLDPYSVMYEHLVENMNENDLAVLIMVGKEIKGASVNAKLFEKAQFDSWVENHVLVKSLEPALLAHPGYTLPRESEAKRIADDYKRYVSALPGDLK</sequence>
<feature type="chain" id="PRO_5043650963" description="RxLR effector candidate protein" evidence="2">
    <location>
        <begin position="20"/>
        <end position="250"/>
    </location>
</feature>
<protein>
    <recommendedName>
        <fullName evidence="5">RxLR effector candidate protein</fullName>
    </recommendedName>
</protein>
<keyword evidence="2" id="KW-0732">Signal</keyword>
<dbReference type="AlphaFoldDB" id="A0AAV0TK51"/>
<evidence type="ECO:0000313" key="4">
    <source>
        <dbReference type="Proteomes" id="UP001162031"/>
    </source>
</evidence>